<reference evidence="3" key="1">
    <citation type="journal article" date="2019" name="Int. J. Syst. Evol. Microbiol.">
        <title>The Global Catalogue of Microorganisms (GCM) 10K type strain sequencing project: providing services to taxonomists for standard genome sequencing and annotation.</title>
        <authorList>
            <consortium name="The Broad Institute Genomics Platform"/>
            <consortium name="The Broad Institute Genome Sequencing Center for Infectious Disease"/>
            <person name="Wu L."/>
            <person name="Ma J."/>
        </authorList>
    </citation>
    <scope>NUCLEOTIDE SEQUENCE [LARGE SCALE GENOMIC DNA]</scope>
    <source>
        <strain evidence="3">CGMCC 4.7304</strain>
    </source>
</reference>
<dbReference type="RefSeq" id="WP_390320551.1">
    <property type="nucleotide sequence ID" value="NZ_JBHSPB010000024.1"/>
</dbReference>
<protein>
    <submittedName>
        <fullName evidence="2">Helix-turn-helix domain-containing protein</fullName>
    </submittedName>
</protein>
<name>A0ABW0Z8F7_9ACTN</name>
<accession>A0ABW0Z8F7</accession>
<evidence type="ECO:0000259" key="1">
    <source>
        <dbReference type="PROSITE" id="PS50943"/>
    </source>
</evidence>
<dbReference type="PROSITE" id="PS50943">
    <property type="entry name" value="HTH_CROC1"/>
    <property type="match status" value="1"/>
</dbReference>
<sequence length="289" mass="31243">MPNSPVVPTIRRRRLGSALRKLRNDAGLTLDGAAAAMGWKAPKMSKVENAAAGIRPAEVTDLLKAYGVTSPEVFTALENLAKDAGKKGWWQTYSGIMSPSYADYLSLESDAERVCEWSPTLVPGLLQCASYAREMIAASAVTRTPEEVAALAEVRMARQAVLTRPQGPLQVWAVIAEAVLHQRFAVRPATMREQLRRLLDVAELPNVTLQVMPLDATPHPGVVGGFTVVNFPGPMPDLVTVENLRGNSYVEGVEDVRIFSGSFERIVAAALPVDDSLALITRVEEGSPK</sequence>
<evidence type="ECO:0000313" key="3">
    <source>
        <dbReference type="Proteomes" id="UP001596083"/>
    </source>
</evidence>
<evidence type="ECO:0000313" key="2">
    <source>
        <dbReference type="EMBL" id="MFC5724117.1"/>
    </source>
</evidence>
<dbReference type="EMBL" id="JBHSPB010000024">
    <property type="protein sequence ID" value="MFC5724117.1"/>
    <property type="molecule type" value="Genomic_DNA"/>
</dbReference>
<dbReference type="SUPFAM" id="SSF47413">
    <property type="entry name" value="lambda repressor-like DNA-binding domains"/>
    <property type="match status" value="1"/>
</dbReference>
<feature type="domain" description="HTH cro/C1-type" evidence="1">
    <location>
        <begin position="19"/>
        <end position="73"/>
    </location>
</feature>
<dbReference type="InterPro" id="IPR010982">
    <property type="entry name" value="Lambda_DNA-bd_dom_sf"/>
</dbReference>
<dbReference type="Proteomes" id="UP001596083">
    <property type="component" value="Unassembled WGS sequence"/>
</dbReference>
<dbReference type="Gene3D" id="1.10.260.40">
    <property type="entry name" value="lambda repressor-like DNA-binding domains"/>
    <property type="match status" value="1"/>
</dbReference>
<dbReference type="Pfam" id="PF19054">
    <property type="entry name" value="DUF5753"/>
    <property type="match status" value="1"/>
</dbReference>
<dbReference type="InterPro" id="IPR043917">
    <property type="entry name" value="DUF5753"/>
</dbReference>
<dbReference type="SMART" id="SM00530">
    <property type="entry name" value="HTH_XRE"/>
    <property type="match status" value="1"/>
</dbReference>
<dbReference type="Pfam" id="PF13560">
    <property type="entry name" value="HTH_31"/>
    <property type="match status" value="1"/>
</dbReference>
<proteinExistence type="predicted"/>
<dbReference type="CDD" id="cd00093">
    <property type="entry name" value="HTH_XRE"/>
    <property type="match status" value="1"/>
</dbReference>
<gene>
    <name evidence="2" type="ORF">ACFP1Z_28510</name>
</gene>
<comment type="caution">
    <text evidence="2">The sequence shown here is derived from an EMBL/GenBank/DDBJ whole genome shotgun (WGS) entry which is preliminary data.</text>
</comment>
<organism evidence="2 3">
    <name type="scientific">Streptomyces gamaensis</name>
    <dbReference type="NCBI Taxonomy" id="1763542"/>
    <lineage>
        <taxon>Bacteria</taxon>
        <taxon>Bacillati</taxon>
        <taxon>Actinomycetota</taxon>
        <taxon>Actinomycetes</taxon>
        <taxon>Kitasatosporales</taxon>
        <taxon>Streptomycetaceae</taxon>
        <taxon>Streptomyces</taxon>
    </lineage>
</organism>
<dbReference type="InterPro" id="IPR001387">
    <property type="entry name" value="Cro/C1-type_HTH"/>
</dbReference>
<keyword evidence="3" id="KW-1185">Reference proteome</keyword>